<dbReference type="Gene3D" id="1.10.10.2910">
    <property type="match status" value="1"/>
</dbReference>
<dbReference type="EMBL" id="ABAW02000019">
    <property type="protein sequence ID" value="EDP11345.1"/>
    <property type="molecule type" value="Genomic_DNA"/>
</dbReference>
<protein>
    <recommendedName>
        <fullName evidence="1">IrrE N-terminal-like domain-containing protein</fullName>
    </recommendedName>
</protein>
<dbReference type="RefSeq" id="WP_004799635.1">
    <property type="nucleotide sequence ID" value="NZ_DS483475.1"/>
</dbReference>
<organism evidence="2 3">
    <name type="scientific">Amedibacillus dolichus DSM 3991</name>
    <dbReference type="NCBI Taxonomy" id="428127"/>
    <lineage>
        <taxon>Bacteria</taxon>
        <taxon>Bacillati</taxon>
        <taxon>Bacillota</taxon>
        <taxon>Erysipelotrichia</taxon>
        <taxon>Erysipelotrichales</taxon>
        <taxon>Erysipelotrichaceae</taxon>
        <taxon>Amedibacillus</taxon>
    </lineage>
</organism>
<dbReference type="HOGENOM" id="CLU_1803246_0_0_9"/>
<name>A8RC45_9FIRM</name>
<accession>A8RC45</accession>
<dbReference type="Pfam" id="PF06114">
    <property type="entry name" value="Peptidase_M78"/>
    <property type="match status" value="1"/>
</dbReference>
<dbReference type="STRING" id="428127.EUBDOL_01265"/>
<proteinExistence type="predicted"/>
<evidence type="ECO:0000313" key="2">
    <source>
        <dbReference type="EMBL" id="EDP11345.1"/>
    </source>
</evidence>
<reference evidence="2 3" key="1">
    <citation type="submission" date="2007-09" db="EMBL/GenBank/DDBJ databases">
        <title>Draft genome sequence of Eubacterium dolichum (DSM 3991).</title>
        <authorList>
            <person name="Sudarsanam P."/>
            <person name="Ley R."/>
            <person name="Guruge J."/>
            <person name="Turnbaugh P.J."/>
            <person name="Mahowald M."/>
            <person name="Liep D."/>
            <person name="Gordon J."/>
        </authorList>
    </citation>
    <scope>NUCLEOTIDE SEQUENCE [LARGE SCALE GENOMIC DNA]</scope>
    <source>
        <strain evidence="2 3">DSM 3991</strain>
    </source>
</reference>
<dbReference type="Proteomes" id="UP000004090">
    <property type="component" value="Unassembled WGS sequence"/>
</dbReference>
<evidence type="ECO:0000313" key="3">
    <source>
        <dbReference type="Proteomes" id="UP000004090"/>
    </source>
</evidence>
<gene>
    <name evidence="2" type="ORF">EUBDOL_01265</name>
</gene>
<dbReference type="AlphaFoldDB" id="A8RC45"/>
<dbReference type="GeneID" id="92793493"/>
<feature type="domain" description="IrrE N-terminal-like" evidence="1">
    <location>
        <begin position="23"/>
        <end position="100"/>
    </location>
</feature>
<comment type="caution">
    <text evidence="2">The sequence shown here is derived from an EMBL/GenBank/DDBJ whole genome shotgun (WGS) entry which is preliminary data.</text>
</comment>
<evidence type="ECO:0000259" key="1">
    <source>
        <dbReference type="Pfam" id="PF06114"/>
    </source>
</evidence>
<reference evidence="2 3" key="2">
    <citation type="submission" date="2007-09" db="EMBL/GenBank/DDBJ databases">
        <authorList>
            <person name="Fulton L."/>
            <person name="Clifton S."/>
            <person name="Fulton B."/>
            <person name="Xu J."/>
            <person name="Minx P."/>
            <person name="Pepin K.H."/>
            <person name="Johnson M."/>
            <person name="Thiruvilangam P."/>
            <person name="Bhonagiri V."/>
            <person name="Nash W.E."/>
            <person name="Mardis E.R."/>
            <person name="Wilson R.K."/>
        </authorList>
    </citation>
    <scope>NUCLEOTIDE SEQUENCE [LARGE SCALE GENOMIC DNA]</scope>
    <source>
        <strain evidence="2 3">DSM 3991</strain>
    </source>
</reference>
<sequence length="143" mass="16633">MLPNKIQSALSYCEGKNVYEIMEDNNIELLSIPLESAYGVILINDDKSIIIIDKALPWQCKEFVLWHEIGHFLLDHKNGEFHFLKNSKGERDINVFACLMLGGNMREWTYKGVPIEIAVNVYDYLSQNVYVKELLSDVYFLKR</sequence>
<dbReference type="InterPro" id="IPR010359">
    <property type="entry name" value="IrrE_HExxH"/>
</dbReference>